<dbReference type="GO" id="GO:0051457">
    <property type="term" value="P:maintenance of protein location in nucleus"/>
    <property type="evidence" value="ECO:0007669"/>
    <property type="project" value="TreeGrafter"/>
</dbReference>
<dbReference type="OMA" id="NSFIGDA"/>
<dbReference type="PANTHER" id="PTHR37723:SF1">
    <property type="entry name" value="PROTEIN FAR-RED-ELONGATED HYPOCOTYL 1-LIKE"/>
    <property type="match status" value="1"/>
</dbReference>
<dbReference type="OrthoDB" id="1930763at2759"/>
<keyword evidence="3" id="KW-1185">Reference proteome</keyword>
<reference evidence="3" key="1">
    <citation type="journal article" date="2014" name="Science">
        <title>The coffee genome provides insight into the convergent evolution of caffeine biosynthesis.</title>
        <authorList>
            <person name="Denoeud F."/>
            <person name="Carretero-Paulet L."/>
            <person name="Dereeper A."/>
            <person name="Droc G."/>
            <person name="Guyot R."/>
            <person name="Pietrella M."/>
            <person name="Zheng C."/>
            <person name="Alberti A."/>
            <person name="Anthony F."/>
            <person name="Aprea G."/>
            <person name="Aury J.M."/>
            <person name="Bento P."/>
            <person name="Bernard M."/>
            <person name="Bocs S."/>
            <person name="Campa C."/>
            <person name="Cenci A."/>
            <person name="Combes M.C."/>
            <person name="Crouzillat D."/>
            <person name="Da Silva C."/>
            <person name="Daddiego L."/>
            <person name="De Bellis F."/>
            <person name="Dussert S."/>
            <person name="Garsmeur O."/>
            <person name="Gayraud T."/>
            <person name="Guignon V."/>
            <person name="Jahn K."/>
            <person name="Jamilloux V."/>
            <person name="Joet T."/>
            <person name="Labadie K."/>
            <person name="Lan T."/>
            <person name="Leclercq J."/>
            <person name="Lepelley M."/>
            <person name="Leroy T."/>
            <person name="Li L.T."/>
            <person name="Librado P."/>
            <person name="Lopez L."/>
            <person name="Munoz A."/>
            <person name="Noel B."/>
            <person name="Pallavicini A."/>
            <person name="Perrotta G."/>
            <person name="Poncet V."/>
            <person name="Pot D."/>
            <person name="Priyono X."/>
            <person name="Rigoreau M."/>
            <person name="Rouard M."/>
            <person name="Rozas J."/>
            <person name="Tranchant-Dubreuil C."/>
            <person name="VanBuren R."/>
            <person name="Zhang Q."/>
            <person name="Andrade A.C."/>
            <person name="Argout X."/>
            <person name="Bertrand B."/>
            <person name="de Kochko A."/>
            <person name="Graziosi G."/>
            <person name="Henry R.J."/>
            <person name="Jayarama X."/>
            <person name="Ming R."/>
            <person name="Nagai C."/>
            <person name="Rounsley S."/>
            <person name="Sankoff D."/>
            <person name="Giuliano G."/>
            <person name="Albert V.A."/>
            <person name="Wincker P."/>
            <person name="Lashermes P."/>
        </authorList>
    </citation>
    <scope>NUCLEOTIDE SEQUENCE [LARGE SCALE GENOMIC DNA]</scope>
    <source>
        <strain evidence="3">cv. DH200-94</strain>
    </source>
</reference>
<proteinExistence type="predicted"/>
<dbReference type="InterPro" id="IPR037766">
    <property type="entry name" value="FHY1"/>
</dbReference>
<gene>
    <name evidence="2" type="ORF">GSCOC_T00023502001</name>
</gene>
<dbReference type="GO" id="GO:0016607">
    <property type="term" value="C:nuclear speck"/>
    <property type="evidence" value="ECO:0007669"/>
    <property type="project" value="TreeGrafter"/>
</dbReference>
<protein>
    <submittedName>
        <fullName evidence="2">Uncharacterized protein</fullName>
    </submittedName>
</protein>
<evidence type="ECO:0000313" key="3">
    <source>
        <dbReference type="Proteomes" id="UP000295252"/>
    </source>
</evidence>
<dbReference type="Gramene" id="CDP06595">
    <property type="protein sequence ID" value="CDP06595"/>
    <property type="gene ID" value="GSCOC_T00023502001"/>
</dbReference>
<organism evidence="2 3">
    <name type="scientific">Coffea canephora</name>
    <name type="common">Robusta coffee</name>
    <dbReference type="NCBI Taxonomy" id="49390"/>
    <lineage>
        <taxon>Eukaryota</taxon>
        <taxon>Viridiplantae</taxon>
        <taxon>Streptophyta</taxon>
        <taxon>Embryophyta</taxon>
        <taxon>Tracheophyta</taxon>
        <taxon>Spermatophyta</taxon>
        <taxon>Magnoliopsida</taxon>
        <taxon>eudicotyledons</taxon>
        <taxon>Gunneridae</taxon>
        <taxon>Pentapetalae</taxon>
        <taxon>asterids</taxon>
        <taxon>lamiids</taxon>
        <taxon>Gentianales</taxon>
        <taxon>Rubiaceae</taxon>
        <taxon>Ixoroideae</taxon>
        <taxon>Gardenieae complex</taxon>
        <taxon>Bertiereae - Coffeeae clade</taxon>
        <taxon>Coffeeae</taxon>
        <taxon>Coffea</taxon>
    </lineage>
</organism>
<dbReference type="GO" id="GO:0009639">
    <property type="term" value="P:response to red or far red light"/>
    <property type="evidence" value="ECO:0007669"/>
    <property type="project" value="InterPro"/>
</dbReference>
<dbReference type="InParanoid" id="A0A068UDF4"/>
<dbReference type="AlphaFoldDB" id="A0A068UDF4"/>
<dbReference type="GO" id="GO:0061608">
    <property type="term" value="F:nuclear import signal receptor activity"/>
    <property type="evidence" value="ECO:0007669"/>
    <property type="project" value="TreeGrafter"/>
</dbReference>
<accession>A0A068UDF4</accession>
<dbReference type="PANTHER" id="PTHR37723">
    <property type="entry name" value="PROTEIN FAR-RED ELONGATED HYPOCOTYL 1"/>
    <property type="match status" value="1"/>
</dbReference>
<dbReference type="GO" id="GO:0005737">
    <property type="term" value="C:cytoplasm"/>
    <property type="evidence" value="ECO:0007669"/>
    <property type="project" value="TreeGrafter"/>
</dbReference>
<evidence type="ECO:0000256" key="1">
    <source>
        <dbReference type="SAM" id="MobiDB-lite"/>
    </source>
</evidence>
<dbReference type="Proteomes" id="UP000295252">
    <property type="component" value="Chromosome VIII"/>
</dbReference>
<evidence type="ECO:0000313" key="2">
    <source>
        <dbReference type="EMBL" id="CDP06595.1"/>
    </source>
</evidence>
<feature type="compositionally biased region" description="Low complexity" evidence="1">
    <location>
        <begin position="88"/>
        <end position="103"/>
    </location>
</feature>
<dbReference type="PhylomeDB" id="A0A068UDF4"/>
<sequence>MEENVICTTETNSVPIEEVFQTSILFMDRKRKLQAEELGTPPPKLKWLSRGFASEYTFPANGDSDVIDKGELNGMSTAEESEQESAKDSNSIAADADSSISVSNETEVGAGHGYFKEYSSDKPINSSVTCGGNCSKHAQNSSKSSFIMKSSSHILESPSAGKKHDFLYHDIGLKSSLNYEEHLLEFGSHSNCSCLECRASFEGYTDKELEEMLYSNGATPNNYVLSSERWTLNQDTQQGAKKLTIDKEFEQYFSMLML</sequence>
<name>A0A068UDF4_COFCA</name>
<feature type="region of interest" description="Disordered" evidence="1">
    <location>
        <begin position="76"/>
        <end position="103"/>
    </location>
</feature>
<dbReference type="FunCoup" id="A0A068UDF4">
    <property type="interactions" value="33"/>
</dbReference>
<dbReference type="STRING" id="49390.A0A068UDF4"/>
<dbReference type="EMBL" id="HG739106">
    <property type="protein sequence ID" value="CDP06595.1"/>
    <property type="molecule type" value="Genomic_DNA"/>
</dbReference>